<feature type="domain" description="Sulfotransferase" evidence="3">
    <location>
        <begin position="10"/>
        <end position="195"/>
    </location>
</feature>
<dbReference type="PANTHER" id="PTHR10605:SF56">
    <property type="entry name" value="BIFUNCTIONAL HEPARAN SULFATE N-DEACETYLASE_N-SULFOTRANSFERASE"/>
    <property type="match status" value="1"/>
</dbReference>
<evidence type="ECO:0000313" key="4">
    <source>
        <dbReference type="EMBL" id="TQV80220.1"/>
    </source>
</evidence>
<dbReference type="Gene3D" id="3.40.50.300">
    <property type="entry name" value="P-loop containing nucleotide triphosphate hydrolases"/>
    <property type="match status" value="1"/>
</dbReference>
<dbReference type="OrthoDB" id="9075305at2"/>
<dbReference type="Pfam" id="PF00685">
    <property type="entry name" value="Sulfotransfer_1"/>
    <property type="match status" value="1"/>
</dbReference>
<gene>
    <name evidence="4" type="ORF">FLL46_26235</name>
</gene>
<dbReference type="EMBL" id="VIKS01000018">
    <property type="protein sequence ID" value="TQV80220.1"/>
    <property type="molecule type" value="Genomic_DNA"/>
</dbReference>
<reference evidence="4 5" key="1">
    <citation type="submission" date="2019-07" db="EMBL/GenBank/DDBJ databases">
        <title>Draft genome for Aliikangiella sp. M105.</title>
        <authorList>
            <person name="Wang G."/>
        </authorList>
    </citation>
    <scope>NUCLEOTIDE SEQUENCE [LARGE SCALE GENOMIC DNA]</scope>
    <source>
        <strain evidence="4 5">M105</strain>
    </source>
</reference>
<protein>
    <submittedName>
        <fullName evidence="4">Sulfotransferase domain-containing protein</fullName>
    </submittedName>
</protein>
<proteinExistence type="predicted"/>
<accession>A0A545TSM3</accession>
<evidence type="ECO:0000256" key="1">
    <source>
        <dbReference type="ARBA" id="ARBA00022679"/>
    </source>
</evidence>
<dbReference type="Proteomes" id="UP000315439">
    <property type="component" value="Unassembled WGS sequence"/>
</dbReference>
<evidence type="ECO:0000259" key="3">
    <source>
        <dbReference type="Pfam" id="PF00685"/>
    </source>
</evidence>
<keyword evidence="5" id="KW-1185">Reference proteome</keyword>
<organism evidence="4 5">
    <name type="scientific">Aliikangiella coralliicola</name>
    <dbReference type="NCBI Taxonomy" id="2592383"/>
    <lineage>
        <taxon>Bacteria</taxon>
        <taxon>Pseudomonadati</taxon>
        <taxon>Pseudomonadota</taxon>
        <taxon>Gammaproteobacteria</taxon>
        <taxon>Oceanospirillales</taxon>
        <taxon>Pleioneaceae</taxon>
        <taxon>Aliikangiella</taxon>
    </lineage>
</organism>
<evidence type="ECO:0000256" key="2">
    <source>
        <dbReference type="ARBA" id="ARBA00023180"/>
    </source>
</evidence>
<dbReference type="InterPro" id="IPR037359">
    <property type="entry name" value="NST/OST"/>
</dbReference>
<sequence length="305" mass="35622">MPKSAKVPLFVVAGMPRGATTFLYHYLSQHPEIFLPFRKEINYFNVKNNLGIDWYLSLYREMDSELIAGDISPLCFFNRDSISEIKAYSKEVKVILVIRDPAEWAVSFYYQFKSFTNNMPSLNEFLTKGHLYNVGDEQLFLKFSGNWIGERIKEYQAEFGDNVLIYNFSYFKKNPLNVLKTIEQFLDISNYFTSENFDNRRINESKRRNIRLVSWLLSRELVINTIGKLVPRKLIMKLRALFDRISSKNRGESSKNATHTDRDIEIASEFFREDTVKVSELFKESPVLIGLSVEKSSSKSENNNE</sequence>
<dbReference type="InterPro" id="IPR027417">
    <property type="entry name" value="P-loop_NTPase"/>
</dbReference>
<dbReference type="AlphaFoldDB" id="A0A545TSM3"/>
<evidence type="ECO:0000313" key="5">
    <source>
        <dbReference type="Proteomes" id="UP000315439"/>
    </source>
</evidence>
<dbReference type="SUPFAM" id="SSF52540">
    <property type="entry name" value="P-loop containing nucleoside triphosphate hydrolases"/>
    <property type="match status" value="1"/>
</dbReference>
<name>A0A545TSM3_9GAMM</name>
<dbReference type="GO" id="GO:0008146">
    <property type="term" value="F:sulfotransferase activity"/>
    <property type="evidence" value="ECO:0007669"/>
    <property type="project" value="InterPro"/>
</dbReference>
<dbReference type="InterPro" id="IPR000863">
    <property type="entry name" value="Sulfotransferase_dom"/>
</dbReference>
<keyword evidence="2" id="KW-0325">Glycoprotein</keyword>
<dbReference type="PANTHER" id="PTHR10605">
    <property type="entry name" value="HEPARAN SULFATE SULFOTRANSFERASE"/>
    <property type="match status" value="1"/>
</dbReference>
<keyword evidence="1 4" id="KW-0808">Transferase</keyword>
<dbReference type="RefSeq" id="WP_142935302.1">
    <property type="nucleotide sequence ID" value="NZ_ML660174.1"/>
</dbReference>
<comment type="caution">
    <text evidence="4">The sequence shown here is derived from an EMBL/GenBank/DDBJ whole genome shotgun (WGS) entry which is preliminary data.</text>
</comment>